<dbReference type="EMBL" id="HACA01017429">
    <property type="protein sequence ID" value="CDW34790.1"/>
    <property type="molecule type" value="Transcribed_RNA"/>
</dbReference>
<organism evidence="1">
    <name type="scientific">Lepeophtheirus salmonis</name>
    <name type="common">Salmon louse</name>
    <name type="synonym">Caligus salmonis</name>
    <dbReference type="NCBI Taxonomy" id="72036"/>
    <lineage>
        <taxon>Eukaryota</taxon>
        <taxon>Metazoa</taxon>
        <taxon>Ecdysozoa</taxon>
        <taxon>Arthropoda</taxon>
        <taxon>Crustacea</taxon>
        <taxon>Multicrustacea</taxon>
        <taxon>Hexanauplia</taxon>
        <taxon>Copepoda</taxon>
        <taxon>Siphonostomatoida</taxon>
        <taxon>Caligidae</taxon>
        <taxon>Lepeophtheirus</taxon>
    </lineage>
</organism>
<sequence length="90" mass="10618">MELRRGFGVFHYGTIVLKAFKLEHQLKNRTYERNLVFDITKILIFFNILLHIANHSNFVKFMEIYSGKVLPFASPSTSQWSLKVKKCNPR</sequence>
<accession>A0A0K2U9P4</accession>
<reference evidence="1" key="1">
    <citation type="submission" date="2014-05" db="EMBL/GenBank/DDBJ databases">
        <authorList>
            <person name="Chronopoulou M."/>
        </authorList>
    </citation>
    <scope>NUCLEOTIDE SEQUENCE</scope>
    <source>
        <tissue evidence="1">Whole organism</tissue>
    </source>
</reference>
<name>A0A0K2U9P4_LEPSM</name>
<dbReference type="AlphaFoldDB" id="A0A0K2U9P4"/>
<protein>
    <submittedName>
        <fullName evidence="1">Uncharacterized protein</fullName>
    </submittedName>
</protein>
<proteinExistence type="predicted"/>
<evidence type="ECO:0000313" key="1">
    <source>
        <dbReference type="EMBL" id="CDW34790.1"/>
    </source>
</evidence>